<feature type="domain" description="Type II methyltransferase M.TaqI-like" evidence="6">
    <location>
        <begin position="430"/>
        <end position="609"/>
    </location>
</feature>
<dbReference type="PANTHER" id="PTHR33841">
    <property type="entry name" value="DNA METHYLTRANSFERASE YEEA-RELATED"/>
    <property type="match status" value="1"/>
</dbReference>
<dbReference type="PROSITE" id="PS00092">
    <property type="entry name" value="N6_MTASE"/>
    <property type="match status" value="1"/>
</dbReference>
<keyword evidence="3" id="KW-0808">Transferase</keyword>
<evidence type="ECO:0000259" key="6">
    <source>
        <dbReference type="Pfam" id="PF07669"/>
    </source>
</evidence>
<dbReference type="InterPro" id="IPR011639">
    <property type="entry name" value="MethylTrfase_TaqI-like_dom"/>
</dbReference>
<comment type="caution">
    <text evidence="7">The sequence shown here is derived from an EMBL/GenBank/DDBJ whole genome shotgun (WGS) entry which is preliminary data.</text>
</comment>
<evidence type="ECO:0000313" key="8">
    <source>
        <dbReference type="Proteomes" id="UP001237071"/>
    </source>
</evidence>
<name>A0ABU0A6S0_STRDY</name>
<protein>
    <recommendedName>
        <fullName evidence="1">site-specific DNA-methyltransferase (adenine-specific)</fullName>
        <ecNumber evidence="1">2.1.1.72</ecNumber>
    </recommendedName>
</protein>
<keyword evidence="8" id="KW-1185">Reference proteome</keyword>
<keyword evidence="2 7" id="KW-0489">Methyltransferase</keyword>
<dbReference type="PANTHER" id="PTHR33841:SF1">
    <property type="entry name" value="DNA METHYLTRANSFERASE A"/>
    <property type="match status" value="1"/>
</dbReference>
<dbReference type="InterPro" id="IPR050953">
    <property type="entry name" value="N4_N6_ade-DNA_methylase"/>
</dbReference>
<dbReference type="Pfam" id="PF07669">
    <property type="entry name" value="Eco57I"/>
    <property type="match status" value="1"/>
</dbReference>
<evidence type="ECO:0000256" key="1">
    <source>
        <dbReference type="ARBA" id="ARBA00011900"/>
    </source>
</evidence>
<evidence type="ECO:0000256" key="4">
    <source>
        <dbReference type="ARBA" id="ARBA00022691"/>
    </source>
</evidence>
<dbReference type="Gene3D" id="3.90.1570.30">
    <property type="match status" value="1"/>
</dbReference>
<dbReference type="GeneID" id="83691170"/>
<gene>
    <name evidence="7" type="ORF">J2S26_000532</name>
</gene>
<dbReference type="InterPro" id="IPR002052">
    <property type="entry name" value="DNA_methylase_N6_adenine_CS"/>
</dbReference>
<evidence type="ECO:0000313" key="7">
    <source>
        <dbReference type="EMBL" id="MDQ0262460.1"/>
    </source>
</evidence>
<evidence type="ECO:0000256" key="2">
    <source>
        <dbReference type="ARBA" id="ARBA00022603"/>
    </source>
</evidence>
<dbReference type="Gene3D" id="3.40.50.150">
    <property type="entry name" value="Vaccinia Virus protein VP39"/>
    <property type="match status" value="1"/>
</dbReference>
<keyword evidence="4" id="KW-0949">S-adenosyl-L-methionine</keyword>
<dbReference type="PRINTS" id="PR00507">
    <property type="entry name" value="N12N6MTFRASE"/>
</dbReference>
<accession>A0ABU0A6S0</accession>
<dbReference type="GO" id="GO:0032259">
    <property type="term" value="P:methylation"/>
    <property type="evidence" value="ECO:0007669"/>
    <property type="project" value="UniProtKB-KW"/>
</dbReference>
<dbReference type="EMBL" id="JAUSTL010000003">
    <property type="protein sequence ID" value="MDQ0262460.1"/>
    <property type="molecule type" value="Genomic_DNA"/>
</dbReference>
<dbReference type="GO" id="GO:0008168">
    <property type="term" value="F:methyltransferase activity"/>
    <property type="evidence" value="ECO:0007669"/>
    <property type="project" value="UniProtKB-KW"/>
</dbReference>
<proteinExistence type="predicted"/>
<dbReference type="RefSeq" id="WP_014612135.1">
    <property type="nucleotide sequence ID" value="NZ_CP044102.1"/>
</dbReference>
<sequence length="982" mass="113965">MDNKYIILANLRKLKADFENTLSTSRSSVSEEKIRSGFLNKLFELFGWNLSDITEVIEEKHLEGEAKKNLISISSGHKKPDYIFCENGVYKMVCDAKNITEDFKNSKSNAFQIRSYSWSMNLPLAMMSNFHEFGVYDTTFIPDQNQDPQFKAIFFTIDDLIQDFDKYSTFFYKDKIQKHDWDISDGLDIKLHNEKSKTLDIAFFEILENFRVRLGQAILENIPKINQDSLNYYTQVIINRVLFIRFLEDLNIETNGTLQSYLNTQNFWESFVRKTVSEFKLKYDGALFDIDLPNLALTNDVFVDFVSSITGNSPYRFDVIKPSFIAEIYDQFLGRQLFVYDNKLQISNKPLSPDGAVPTPYEMSSYICKQTIQLDHISNINDLLKLKILDPCVGSGSFLLATLELLVEKYKTITNSERIALSDVKAIIKNCLYGVDIDPTALEVLKMTLSLKIVMSNFILPEPFSKILSAIDNNFKYGNTIVQEDALMLASEEFEQFPTKFEELFPIIFKEGGFDYVVTNPPYVEPKHFKRKWPLTHRYLKNKYNLSDKVDISMFFVLRINDLLKSDGKYGLVIQKRFFNTEYGRKVRNYLTTQGVLHTIHDFESNYLFKDKTTYIACLFGGSSKTSKKLELSQIRYAKHEGKLNSTRTNLNEVIMTETRSALIESSLFINRNWSYESLTFTHFLEQKLLHSPDLVVLDDIERLNIGVGPQVLDSRFYFLHDVVKMSDGTIQAFNRRNEKVIIEQDLVRPVLRNDFPEEYNVVRETKDYLIFPYNEDGTLISLLDIQKSFPNGYDYLSYMNQHSTTEKVDNEDEFYRYTRETKLNSFQRPKIFIPMTIKNVKASFIEKNMFGDNSNMNSILDKYDDIIFLKAMCIVFNSKLFNDLAIILSGEASNGYRKLNKQFLKLVPVPILSTDSQNILVNFYEEISKLRNYISNSSGAKQTAYKNKLLAIINKANSKVKSLYNFSDAEIQSIEQLSERK</sequence>
<reference evidence="7 8" key="1">
    <citation type="submission" date="2023-07" db="EMBL/GenBank/DDBJ databases">
        <title>Genomic Encyclopedia of Type Strains, Phase IV (KMG-IV): sequencing the most valuable type-strain genomes for metagenomic binning, comparative biology and taxonomic classification.</title>
        <authorList>
            <person name="Goeker M."/>
        </authorList>
    </citation>
    <scope>NUCLEOTIDE SEQUENCE [LARGE SCALE GENOMIC DNA]</scope>
    <source>
        <strain evidence="7 8">DSM 23147</strain>
    </source>
</reference>
<dbReference type="EC" id="2.1.1.72" evidence="1"/>
<organism evidence="7 8">
    <name type="scientific">Streptococcus dysgalactiae</name>
    <dbReference type="NCBI Taxonomy" id="1334"/>
    <lineage>
        <taxon>Bacteria</taxon>
        <taxon>Bacillati</taxon>
        <taxon>Bacillota</taxon>
        <taxon>Bacilli</taxon>
        <taxon>Lactobacillales</taxon>
        <taxon>Streptococcaceae</taxon>
        <taxon>Streptococcus</taxon>
    </lineage>
</organism>
<evidence type="ECO:0000256" key="3">
    <source>
        <dbReference type="ARBA" id="ARBA00022679"/>
    </source>
</evidence>
<dbReference type="InterPro" id="IPR029063">
    <property type="entry name" value="SAM-dependent_MTases_sf"/>
</dbReference>
<dbReference type="SUPFAM" id="SSF53335">
    <property type="entry name" value="S-adenosyl-L-methionine-dependent methyltransferases"/>
    <property type="match status" value="1"/>
</dbReference>
<dbReference type="Proteomes" id="UP001237071">
    <property type="component" value="Unassembled WGS sequence"/>
</dbReference>
<evidence type="ECO:0000256" key="5">
    <source>
        <dbReference type="ARBA" id="ARBA00047942"/>
    </source>
</evidence>
<comment type="catalytic activity">
    <reaction evidence="5">
        <text>a 2'-deoxyadenosine in DNA + S-adenosyl-L-methionine = an N(6)-methyl-2'-deoxyadenosine in DNA + S-adenosyl-L-homocysteine + H(+)</text>
        <dbReference type="Rhea" id="RHEA:15197"/>
        <dbReference type="Rhea" id="RHEA-COMP:12418"/>
        <dbReference type="Rhea" id="RHEA-COMP:12419"/>
        <dbReference type="ChEBI" id="CHEBI:15378"/>
        <dbReference type="ChEBI" id="CHEBI:57856"/>
        <dbReference type="ChEBI" id="CHEBI:59789"/>
        <dbReference type="ChEBI" id="CHEBI:90615"/>
        <dbReference type="ChEBI" id="CHEBI:90616"/>
        <dbReference type="EC" id="2.1.1.72"/>
    </reaction>
</comment>